<keyword evidence="2" id="KW-0378">Hydrolase</keyword>
<dbReference type="InterPro" id="IPR038300">
    <property type="entry name" value="SASP_sf_alpha/beta"/>
</dbReference>
<feature type="region of interest" description="Disordered" evidence="1">
    <location>
        <begin position="90"/>
        <end position="111"/>
    </location>
</feature>
<dbReference type="KEGG" id="kyr:CVV65_10015"/>
<dbReference type="EMBL" id="CP024955">
    <property type="protein sequence ID" value="ATY85218.1"/>
    <property type="molecule type" value="Genomic_DNA"/>
</dbReference>
<dbReference type="Proteomes" id="UP000231932">
    <property type="component" value="Chromosome"/>
</dbReference>
<proteinExistence type="predicted"/>
<dbReference type="GO" id="GO:0016787">
    <property type="term" value="F:hydrolase activity"/>
    <property type="evidence" value="ECO:0007669"/>
    <property type="project" value="UniProtKB-KW"/>
</dbReference>
<dbReference type="AlphaFoldDB" id="A0A2K8N7A9"/>
<gene>
    <name evidence="2" type="ORF">CVV65_10015</name>
</gene>
<protein>
    <submittedName>
        <fullName evidence="2">Alpha/beta hydrolase</fullName>
    </submittedName>
</protein>
<reference evidence="3" key="1">
    <citation type="submission" date="2017-11" db="EMBL/GenBank/DDBJ databases">
        <title>Complete Genome Sequence of Kyrpidia sp. Strain EA-1, a thermophilic, hydrogen-oxidizing Bacterium, isolated from the Azores.</title>
        <authorList>
            <person name="Reiner J.E."/>
            <person name="Lapp C.J."/>
            <person name="Bunk B."/>
            <person name="Gescher J."/>
        </authorList>
    </citation>
    <scope>NUCLEOTIDE SEQUENCE [LARGE SCALE GENOMIC DNA]</scope>
    <source>
        <strain evidence="3">EA-1</strain>
    </source>
</reference>
<dbReference type="RefSeq" id="WP_100668008.1">
    <property type="nucleotide sequence ID" value="NZ_CP024955.1"/>
</dbReference>
<dbReference type="OrthoDB" id="1683773at2"/>
<accession>A0A2K8N7A9</accession>
<sequence>MPRRRRILVPEARPALDRLKRDLMEEEGLASNKGSDQPLEEEVAGQLGIPLGKGDDGELTTRQAGKVGGAMGGPLVRKLIEIAQQQLVETGQYMPGTKREGLPPRDAGPGR</sequence>
<dbReference type="GO" id="GO:0006265">
    <property type="term" value="P:DNA topological change"/>
    <property type="evidence" value="ECO:0007669"/>
    <property type="project" value="InterPro"/>
</dbReference>
<dbReference type="Gene3D" id="6.10.10.80">
    <property type="entry name" value="Small, acid-soluble spore protein, alpha/beta type-like"/>
    <property type="match status" value="1"/>
</dbReference>
<organism evidence="2 3">
    <name type="scientific">Kyrpidia spormannii</name>
    <dbReference type="NCBI Taxonomy" id="2055160"/>
    <lineage>
        <taxon>Bacteria</taxon>
        <taxon>Bacillati</taxon>
        <taxon>Bacillota</taxon>
        <taxon>Bacilli</taxon>
        <taxon>Bacillales</taxon>
        <taxon>Alicyclobacillaceae</taxon>
        <taxon>Kyrpidia</taxon>
    </lineage>
</organism>
<evidence type="ECO:0000256" key="1">
    <source>
        <dbReference type="SAM" id="MobiDB-lite"/>
    </source>
</evidence>
<name>A0A2K8N7A9_9BACL</name>
<evidence type="ECO:0000313" key="2">
    <source>
        <dbReference type="EMBL" id="ATY85218.1"/>
    </source>
</evidence>
<keyword evidence="3" id="KW-1185">Reference proteome</keyword>
<dbReference type="InterPro" id="IPR001448">
    <property type="entry name" value="SASP_alpha/beta-type"/>
</dbReference>
<dbReference type="Pfam" id="PF00269">
    <property type="entry name" value="SASP"/>
    <property type="match status" value="1"/>
</dbReference>
<evidence type="ECO:0000313" key="3">
    <source>
        <dbReference type="Proteomes" id="UP000231932"/>
    </source>
</evidence>
<feature type="region of interest" description="Disordered" evidence="1">
    <location>
        <begin position="27"/>
        <end position="71"/>
    </location>
</feature>
<dbReference type="GO" id="GO:0003690">
    <property type="term" value="F:double-stranded DNA binding"/>
    <property type="evidence" value="ECO:0007669"/>
    <property type="project" value="InterPro"/>
</dbReference>